<organism evidence="6">
    <name type="scientific">Acyrthosiphon pisum</name>
    <name type="common">Pea aphid</name>
    <dbReference type="NCBI Taxonomy" id="7029"/>
    <lineage>
        <taxon>Eukaryota</taxon>
        <taxon>Metazoa</taxon>
        <taxon>Ecdysozoa</taxon>
        <taxon>Arthropoda</taxon>
        <taxon>Hexapoda</taxon>
        <taxon>Insecta</taxon>
        <taxon>Pterygota</taxon>
        <taxon>Neoptera</taxon>
        <taxon>Paraneoptera</taxon>
        <taxon>Hemiptera</taxon>
        <taxon>Sternorrhyncha</taxon>
        <taxon>Aphidomorpha</taxon>
        <taxon>Aphidoidea</taxon>
        <taxon>Aphididae</taxon>
        <taxon>Macrosiphini</taxon>
        <taxon>Acyrthosiphon</taxon>
    </lineage>
</organism>
<dbReference type="OrthoDB" id="14970at2759"/>
<dbReference type="PANTHER" id="PTHR43149:SF1">
    <property type="entry name" value="DELTA(3,5)-DELTA(2,4)-DIENOYL-COA ISOMERASE, MITOCHONDRIAL"/>
    <property type="match status" value="1"/>
</dbReference>
<dbReference type="GO" id="GO:0006635">
    <property type="term" value="P:fatty acid beta-oxidation"/>
    <property type="evidence" value="ECO:0007669"/>
    <property type="project" value="UniProtKB-UniPathway"/>
</dbReference>
<evidence type="ECO:0000313" key="6">
    <source>
        <dbReference type="EMBL" id="BAH72249.1"/>
    </source>
</evidence>
<reference evidence="6" key="1">
    <citation type="submission" date="2009-06" db="EMBL/GenBank/DDBJ databases">
        <title>A full-length cDNA resource of the pea aphid, Acyrthosiphon pisum.</title>
        <authorList>
            <person name="Shigenobu S."/>
            <person name="Nakabachi A."/>
            <person name="Richards S."/>
        </authorList>
    </citation>
    <scope>NUCLEOTIDE SEQUENCE</scope>
    <source>
        <strain evidence="6">LSR1</strain>
        <tissue evidence="6">Whole body</tissue>
    </source>
</reference>
<dbReference type="EMBL" id="AK342073">
    <property type="protein sequence ID" value="BAH72249.1"/>
    <property type="molecule type" value="mRNA"/>
</dbReference>
<keyword evidence="5" id="KW-0413">Isomerase</keyword>
<keyword evidence="3" id="KW-0276">Fatty acid metabolism</keyword>
<dbReference type="AlphaFoldDB" id="C4WWH9"/>
<evidence type="ECO:0000256" key="3">
    <source>
        <dbReference type="ARBA" id="ARBA00022832"/>
    </source>
</evidence>
<name>C4WWH9_ACYPI</name>
<dbReference type="Pfam" id="PF00378">
    <property type="entry name" value="ECH_1"/>
    <property type="match status" value="1"/>
</dbReference>
<dbReference type="Gene3D" id="3.90.226.10">
    <property type="entry name" value="2-enoyl-CoA Hydratase, Chain A, domain 1"/>
    <property type="match status" value="1"/>
</dbReference>
<sequence length="125" mass="13934">MAADVGTLQRMQKSIGSMSTFNELAFTARKFHSKEAKSIGFVTQVYDTKESMLENVMNIASNIASKSPVGVQMTKRSIIYSRDHTVQEGLDHIADWNQTLLQSEDFIKASMAVATKDKNPIFSKL</sequence>
<dbReference type="UniPathway" id="UPA00659"/>
<dbReference type="InterPro" id="IPR045002">
    <property type="entry name" value="Ech1-like"/>
</dbReference>
<comment type="similarity">
    <text evidence="2">Belongs to the enoyl-CoA hydratase/isomerase family.</text>
</comment>
<dbReference type="InterPro" id="IPR029045">
    <property type="entry name" value="ClpP/crotonase-like_dom_sf"/>
</dbReference>
<comment type="pathway">
    <text evidence="1">Lipid metabolism; fatty acid beta-oxidation.</text>
</comment>
<dbReference type="PANTHER" id="PTHR43149">
    <property type="entry name" value="ENOYL-COA HYDRATASE"/>
    <property type="match status" value="1"/>
</dbReference>
<gene>
    <name evidence="6" type="primary">ACYPI005128</name>
</gene>
<dbReference type="GO" id="GO:0005739">
    <property type="term" value="C:mitochondrion"/>
    <property type="evidence" value="ECO:0007669"/>
    <property type="project" value="TreeGrafter"/>
</dbReference>
<evidence type="ECO:0000256" key="1">
    <source>
        <dbReference type="ARBA" id="ARBA00005005"/>
    </source>
</evidence>
<dbReference type="Gene3D" id="1.10.12.10">
    <property type="entry name" value="Lyase 2-enoyl-coa Hydratase, Chain A, domain 2"/>
    <property type="match status" value="1"/>
</dbReference>
<evidence type="ECO:0000256" key="5">
    <source>
        <dbReference type="ARBA" id="ARBA00023235"/>
    </source>
</evidence>
<dbReference type="GO" id="GO:0051750">
    <property type="term" value="F:delta(3,5)-delta(2,4)-dienoyl-CoA isomerase activity"/>
    <property type="evidence" value="ECO:0007669"/>
    <property type="project" value="TreeGrafter"/>
</dbReference>
<protein>
    <submittedName>
        <fullName evidence="6">ACYPI005128 protein</fullName>
    </submittedName>
</protein>
<dbReference type="InterPro" id="IPR001753">
    <property type="entry name" value="Enoyl-CoA_hydra/iso"/>
</dbReference>
<evidence type="ECO:0000256" key="4">
    <source>
        <dbReference type="ARBA" id="ARBA00023098"/>
    </source>
</evidence>
<keyword evidence="4" id="KW-0443">Lipid metabolism</keyword>
<dbReference type="FunFam" id="1.10.12.10:FF:000004">
    <property type="entry name" value="Delta3,5-delta2,4-dienoyl-CoA isomerase"/>
    <property type="match status" value="1"/>
</dbReference>
<proteinExistence type="evidence at transcript level"/>
<dbReference type="SUPFAM" id="SSF52096">
    <property type="entry name" value="ClpP/crotonase"/>
    <property type="match status" value="1"/>
</dbReference>
<evidence type="ECO:0000256" key="2">
    <source>
        <dbReference type="ARBA" id="ARBA00005254"/>
    </source>
</evidence>
<dbReference type="InterPro" id="IPR014748">
    <property type="entry name" value="Enoyl-CoA_hydra_C"/>
</dbReference>
<accession>C4WWH9</accession>